<reference evidence="1 2" key="1">
    <citation type="journal article" date="2019" name="Nat. Ecol. Evol.">
        <title>Megaphylogeny resolves global patterns of mushroom evolution.</title>
        <authorList>
            <person name="Varga T."/>
            <person name="Krizsan K."/>
            <person name="Foldi C."/>
            <person name="Dima B."/>
            <person name="Sanchez-Garcia M."/>
            <person name="Sanchez-Ramirez S."/>
            <person name="Szollosi G.J."/>
            <person name="Szarkandi J.G."/>
            <person name="Papp V."/>
            <person name="Albert L."/>
            <person name="Andreopoulos W."/>
            <person name="Angelini C."/>
            <person name="Antonin V."/>
            <person name="Barry K.W."/>
            <person name="Bougher N.L."/>
            <person name="Buchanan P."/>
            <person name="Buyck B."/>
            <person name="Bense V."/>
            <person name="Catcheside P."/>
            <person name="Chovatia M."/>
            <person name="Cooper J."/>
            <person name="Damon W."/>
            <person name="Desjardin D."/>
            <person name="Finy P."/>
            <person name="Geml J."/>
            <person name="Haridas S."/>
            <person name="Hughes K."/>
            <person name="Justo A."/>
            <person name="Karasinski D."/>
            <person name="Kautmanova I."/>
            <person name="Kiss B."/>
            <person name="Kocsube S."/>
            <person name="Kotiranta H."/>
            <person name="LaButti K.M."/>
            <person name="Lechner B.E."/>
            <person name="Liimatainen K."/>
            <person name="Lipzen A."/>
            <person name="Lukacs Z."/>
            <person name="Mihaltcheva S."/>
            <person name="Morgado L.N."/>
            <person name="Niskanen T."/>
            <person name="Noordeloos M.E."/>
            <person name="Ohm R.A."/>
            <person name="Ortiz-Santana B."/>
            <person name="Ovrebo C."/>
            <person name="Racz N."/>
            <person name="Riley R."/>
            <person name="Savchenko A."/>
            <person name="Shiryaev A."/>
            <person name="Soop K."/>
            <person name="Spirin V."/>
            <person name="Szebenyi C."/>
            <person name="Tomsovsky M."/>
            <person name="Tulloss R.E."/>
            <person name="Uehling J."/>
            <person name="Grigoriev I.V."/>
            <person name="Vagvolgyi C."/>
            <person name="Papp T."/>
            <person name="Martin F.M."/>
            <person name="Miettinen O."/>
            <person name="Hibbett D.S."/>
            <person name="Nagy L.G."/>
        </authorList>
    </citation>
    <scope>NUCLEOTIDE SEQUENCE [LARGE SCALE GENOMIC DNA]</scope>
    <source>
        <strain evidence="1 2">NL-1719</strain>
    </source>
</reference>
<evidence type="ECO:0000313" key="2">
    <source>
        <dbReference type="Proteomes" id="UP000308600"/>
    </source>
</evidence>
<protein>
    <submittedName>
        <fullName evidence="1">Uncharacterized protein</fullName>
    </submittedName>
</protein>
<accession>A0ACD3AF34</accession>
<dbReference type="EMBL" id="ML208478">
    <property type="protein sequence ID" value="TFK64360.1"/>
    <property type="molecule type" value="Genomic_DNA"/>
</dbReference>
<proteinExistence type="predicted"/>
<name>A0ACD3AF34_9AGAR</name>
<organism evidence="1 2">
    <name type="scientific">Pluteus cervinus</name>
    <dbReference type="NCBI Taxonomy" id="181527"/>
    <lineage>
        <taxon>Eukaryota</taxon>
        <taxon>Fungi</taxon>
        <taxon>Dikarya</taxon>
        <taxon>Basidiomycota</taxon>
        <taxon>Agaricomycotina</taxon>
        <taxon>Agaricomycetes</taxon>
        <taxon>Agaricomycetidae</taxon>
        <taxon>Agaricales</taxon>
        <taxon>Pluteineae</taxon>
        <taxon>Pluteaceae</taxon>
        <taxon>Pluteus</taxon>
    </lineage>
</organism>
<evidence type="ECO:0000313" key="1">
    <source>
        <dbReference type="EMBL" id="TFK64360.1"/>
    </source>
</evidence>
<keyword evidence="2" id="KW-1185">Reference proteome</keyword>
<gene>
    <name evidence="1" type="ORF">BDN72DRAFT_881553</name>
</gene>
<dbReference type="Proteomes" id="UP000308600">
    <property type="component" value="Unassembled WGS sequence"/>
</dbReference>
<sequence length="397" mass="44470">MANPDEPSLPGSVDTLDRYPAPKAAPNWEKDPFPGVLDALKAHLQTAVLLESYTIPMYLFAYYSIKDPDANAKKILRISKEEMLHLGLAGNILRSIGGTPSLHQYAPEFPQELFYDKVKLNLKPATKETIETFVAVERPGKMPVDDDVYILLKDYKSIGEFYKEVKKGIRAVAKRKSDLFDPTTAGKQFKQGDGSWHAPEMKAITDVKSAICALELIIVQGEGSIEGDEIECTDLPTGEPHFTTFSNLLGSYNFKVTDVVENIDSKYYKDEKFYEALIACDAIYSYLLLSIEKLWQYDPGNEEARKEVIGKNVRGLMAHALGPLAKFLVKQPLSSNAKKFAAPPFRKYNFTSDKLALGQLEELMRQTVAKYANDPEKGDLEKIQKSVKDLVSLDKLK</sequence>